<keyword evidence="9" id="KW-0732">Signal</keyword>
<keyword evidence="3 8" id="KW-0812">Transmembrane</keyword>
<dbReference type="PANTHER" id="PTHR47797">
    <property type="entry name" value="DEHYDROGENASE, PUTATIVE (AFU_ORTHOLOGUE AFUA_8G05805)-RELATED"/>
    <property type="match status" value="1"/>
</dbReference>
<dbReference type="CDD" id="cd09630">
    <property type="entry name" value="CDH_like_cytochrome"/>
    <property type="match status" value="1"/>
</dbReference>
<dbReference type="InterPro" id="IPR006593">
    <property type="entry name" value="Cyt_b561/ferric_Rdtase_TM"/>
</dbReference>
<evidence type="ECO:0000256" key="8">
    <source>
        <dbReference type="SAM" id="Phobius"/>
    </source>
</evidence>
<dbReference type="SUPFAM" id="SSF49344">
    <property type="entry name" value="CBD9-like"/>
    <property type="match status" value="1"/>
</dbReference>
<evidence type="ECO:0000256" key="1">
    <source>
        <dbReference type="ARBA" id="ARBA00004370"/>
    </source>
</evidence>
<comment type="subcellular location">
    <subcellularLocation>
        <location evidence="1">Membrane</location>
    </subcellularLocation>
</comment>
<proteinExistence type="predicted"/>
<dbReference type="EMBL" id="JAANER010000002">
    <property type="protein sequence ID" value="KAG9194334.1"/>
    <property type="molecule type" value="Genomic_DNA"/>
</dbReference>
<evidence type="ECO:0000256" key="3">
    <source>
        <dbReference type="ARBA" id="ARBA00022692"/>
    </source>
</evidence>
<feature type="transmembrane region" description="Helical" evidence="8">
    <location>
        <begin position="262"/>
        <end position="281"/>
    </location>
</feature>
<name>A0AAD4NU46_9PLEO</name>
<dbReference type="Proteomes" id="UP001199106">
    <property type="component" value="Unassembled WGS sequence"/>
</dbReference>
<dbReference type="Gene3D" id="1.20.120.1770">
    <property type="match status" value="1"/>
</dbReference>
<dbReference type="Pfam" id="PF16010">
    <property type="entry name" value="CDH-cyt"/>
    <property type="match status" value="1"/>
</dbReference>
<evidence type="ECO:0000256" key="4">
    <source>
        <dbReference type="ARBA" id="ARBA00022982"/>
    </source>
</evidence>
<gene>
    <name evidence="12" type="ORF">G6011_04369</name>
</gene>
<feature type="transmembrane region" description="Helical" evidence="8">
    <location>
        <begin position="231"/>
        <end position="250"/>
    </location>
</feature>
<dbReference type="AlphaFoldDB" id="A0AAD4NU46"/>
<dbReference type="CDD" id="cd08760">
    <property type="entry name" value="Cyt_b561_FRRS1_like"/>
    <property type="match status" value="1"/>
</dbReference>
<feature type="domain" description="Cytochrome b561" evidence="10">
    <location>
        <begin position="259"/>
        <end position="354"/>
    </location>
</feature>
<evidence type="ECO:0000256" key="2">
    <source>
        <dbReference type="ARBA" id="ARBA00022448"/>
    </source>
</evidence>
<dbReference type="PANTHER" id="PTHR47797:SF3">
    <property type="entry name" value="CYTOCHROME B561 DOMAIN-CONTAINING PROTEIN"/>
    <property type="match status" value="1"/>
</dbReference>
<evidence type="ECO:0000313" key="12">
    <source>
        <dbReference type="EMBL" id="KAG9194334.1"/>
    </source>
</evidence>
<keyword evidence="5 8" id="KW-1133">Transmembrane helix</keyword>
<evidence type="ECO:0000256" key="7">
    <source>
        <dbReference type="SAM" id="MobiDB-lite"/>
    </source>
</evidence>
<evidence type="ECO:0000256" key="5">
    <source>
        <dbReference type="ARBA" id="ARBA00022989"/>
    </source>
</evidence>
<evidence type="ECO:0000259" key="10">
    <source>
        <dbReference type="Pfam" id="PF03188"/>
    </source>
</evidence>
<keyword evidence="2" id="KW-0813">Transport</keyword>
<feature type="chain" id="PRO_5041920441" description="Cytochrome b561 domain-containing protein" evidence="9">
    <location>
        <begin position="21"/>
        <end position="429"/>
    </location>
</feature>
<dbReference type="Pfam" id="PF03188">
    <property type="entry name" value="Cytochrom_B561"/>
    <property type="match status" value="1"/>
</dbReference>
<evidence type="ECO:0000259" key="11">
    <source>
        <dbReference type="Pfam" id="PF16010"/>
    </source>
</evidence>
<feature type="transmembrane region" description="Helical" evidence="8">
    <location>
        <begin position="361"/>
        <end position="383"/>
    </location>
</feature>
<protein>
    <recommendedName>
        <fullName evidence="14">Cytochrome b561 domain-containing protein</fullName>
    </recommendedName>
</protein>
<feature type="compositionally biased region" description="Acidic residues" evidence="7">
    <location>
        <begin position="399"/>
        <end position="409"/>
    </location>
</feature>
<sequence>MKRLNLFLTSLFAIISICRGSDPVQICHIDPALHSDACMAVKTVKSQHERGHDLLMTFSVKFHQRSGWAAFGVGQTMNRALMFVLWPGEQEGDVVLSLRSTTEHQPPHPLKNQRQVHVHSTKIDENGLHVLQAICYSCETVGLGPLNATSEHQSWLFASSSEQHTRTSDPNLRMDMHTDYGLKFVNMAQAISMNQAEQYPIVTADRSSTHAIDPSGPKVSTAISSMDMWDAHGLILSFSVLLNCLGILLIRSGFKWAFRGHWVVQALSATGLLIGCLIGVLKSTHVFQIGTFVSVHKLVGLAIAVAVPVQITFGYKHHINYLKYGERTRSSLVHIYLGRSLFIALNVNVFLGLLHGKKSSALRWLWVVVVFLEMLAVGMMMFAKRTGTEKDYGHVEGEEFDPFVVGDEEEKLRDPDSFDEQPGNASIGS</sequence>
<dbReference type="Gene3D" id="2.60.40.1210">
    <property type="entry name" value="Cellobiose dehydrogenase, cytochrome domain"/>
    <property type="match status" value="1"/>
</dbReference>
<keyword evidence="13" id="KW-1185">Reference proteome</keyword>
<feature type="region of interest" description="Disordered" evidence="7">
    <location>
        <begin position="399"/>
        <end position="429"/>
    </location>
</feature>
<keyword evidence="4" id="KW-0249">Electron transport</keyword>
<evidence type="ECO:0000256" key="9">
    <source>
        <dbReference type="SAM" id="SignalP"/>
    </source>
</evidence>
<organism evidence="12 13">
    <name type="scientific">Alternaria panax</name>
    <dbReference type="NCBI Taxonomy" id="48097"/>
    <lineage>
        <taxon>Eukaryota</taxon>
        <taxon>Fungi</taxon>
        <taxon>Dikarya</taxon>
        <taxon>Ascomycota</taxon>
        <taxon>Pezizomycotina</taxon>
        <taxon>Dothideomycetes</taxon>
        <taxon>Pleosporomycetidae</taxon>
        <taxon>Pleosporales</taxon>
        <taxon>Pleosporineae</taxon>
        <taxon>Pleosporaceae</taxon>
        <taxon>Alternaria</taxon>
        <taxon>Alternaria sect. Panax</taxon>
    </lineage>
</organism>
<reference evidence="12" key="1">
    <citation type="submission" date="2021-07" db="EMBL/GenBank/DDBJ databases">
        <title>Genome Resource of American Ginseng Black Spot Pathogen Alternaria panax.</title>
        <authorList>
            <person name="Qiu C."/>
            <person name="Wang W."/>
            <person name="Liu Z."/>
        </authorList>
    </citation>
    <scope>NUCLEOTIDE SEQUENCE</scope>
    <source>
        <strain evidence="12">BNCC115425</strain>
    </source>
</reference>
<feature type="transmembrane region" description="Helical" evidence="8">
    <location>
        <begin position="336"/>
        <end position="355"/>
    </location>
</feature>
<feature type="domain" description="Cellobiose dehydrogenase-like cytochrome" evidence="11">
    <location>
        <begin position="53"/>
        <end position="192"/>
    </location>
</feature>
<evidence type="ECO:0000256" key="6">
    <source>
        <dbReference type="ARBA" id="ARBA00023136"/>
    </source>
</evidence>
<dbReference type="GO" id="GO:0016020">
    <property type="term" value="C:membrane"/>
    <property type="evidence" value="ECO:0007669"/>
    <property type="project" value="UniProtKB-SubCell"/>
</dbReference>
<feature type="transmembrane region" description="Helical" evidence="8">
    <location>
        <begin position="293"/>
        <end position="315"/>
    </location>
</feature>
<dbReference type="InterPro" id="IPR015920">
    <property type="entry name" value="Cellobiose_DH-like_cyt"/>
</dbReference>
<keyword evidence="6 8" id="KW-0472">Membrane</keyword>
<feature type="signal peptide" evidence="9">
    <location>
        <begin position="1"/>
        <end position="20"/>
    </location>
</feature>
<accession>A0AAD4NU46</accession>
<evidence type="ECO:0000313" key="13">
    <source>
        <dbReference type="Proteomes" id="UP001199106"/>
    </source>
</evidence>
<evidence type="ECO:0008006" key="14">
    <source>
        <dbReference type="Google" id="ProtNLM"/>
    </source>
</evidence>
<comment type="caution">
    <text evidence="12">The sequence shown here is derived from an EMBL/GenBank/DDBJ whole genome shotgun (WGS) entry which is preliminary data.</text>
</comment>